<sequence>MSFCHMHGLERHIMIGTALLMAYKNADGNIDLNKALLEMYSRGKDVLESACRVAISIECICQLL</sequence>
<protein>
    <recommendedName>
        <fullName evidence="1">DUF5714 domain-containing protein</fullName>
    </recommendedName>
</protein>
<comment type="caution">
    <text evidence="2">The sequence shown here is derived from an EMBL/GenBank/DDBJ whole genome shotgun (WGS) entry which is preliminary data.</text>
</comment>
<feature type="domain" description="DUF5714" evidence="1">
    <location>
        <begin position="3"/>
        <end position="51"/>
    </location>
</feature>
<proteinExistence type="predicted"/>
<dbReference type="Pfam" id="PF18978">
    <property type="entry name" value="DUF5714"/>
    <property type="match status" value="1"/>
</dbReference>
<reference evidence="2 3" key="1">
    <citation type="submission" date="2018-08" db="EMBL/GenBank/DDBJ databases">
        <title>A genome reference for cultivated species of the human gut microbiota.</title>
        <authorList>
            <person name="Zou Y."/>
            <person name="Xue W."/>
            <person name="Luo G."/>
        </authorList>
    </citation>
    <scope>NUCLEOTIDE SEQUENCE [LARGE SCALE GENOMIC DNA]</scope>
    <source>
        <strain evidence="2 3">OM02-6</strain>
    </source>
</reference>
<dbReference type="EMBL" id="QSVF01000014">
    <property type="protein sequence ID" value="RGO09753.1"/>
    <property type="molecule type" value="Genomic_DNA"/>
</dbReference>
<dbReference type="Proteomes" id="UP000261087">
    <property type="component" value="Unassembled WGS sequence"/>
</dbReference>
<evidence type="ECO:0000313" key="2">
    <source>
        <dbReference type="EMBL" id="RGO09753.1"/>
    </source>
</evidence>
<name>A0A3E5FQQ0_9FIRM</name>
<evidence type="ECO:0000259" key="1">
    <source>
        <dbReference type="Pfam" id="PF18978"/>
    </source>
</evidence>
<dbReference type="AlphaFoldDB" id="A0A3E5FQQ0"/>
<organism evidence="2 3">
    <name type="scientific">Thomasclavelia spiroformis</name>
    <dbReference type="NCBI Taxonomy" id="29348"/>
    <lineage>
        <taxon>Bacteria</taxon>
        <taxon>Bacillati</taxon>
        <taxon>Bacillota</taxon>
        <taxon>Erysipelotrichia</taxon>
        <taxon>Erysipelotrichales</taxon>
        <taxon>Coprobacillaceae</taxon>
        <taxon>Thomasclavelia</taxon>
    </lineage>
</organism>
<evidence type="ECO:0000313" key="3">
    <source>
        <dbReference type="Proteomes" id="UP000261087"/>
    </source>
</evidence>
<accession>A0A3E5FQQ0</accession>
<gene>
    <name evidence="2" type="ORF">DXB31_06835</name>
</gene>
<dbReference type="InterPro" id="IPR043768">
    <property type="entry name" value="DUF5714"/>
</dbReference>